<proteinExistence type="predicted"/>
<protein>
    <submittedName>
        <fullName evidence="2">Uncharacterized protein</fullName>
    </submittedName>
</protein>
<dbReference type="Proteomes" id="UP001472677">
    <property type="component" value="Unassembled WGS sequence"/>
</dbReference>
<keyword evidence="3" id="KW-1185">Reference proteome</keyword>
<evidence type="ECO:0000313" key="2">
    <source>
        <dbReference type="EMBL" id="KAK8537089.1"/>
    </source>
</evidence>
<evidence type="ECO:0000256" key="1">
    <source>
        <dbReference type="SAM" id="MobiDB-lite"/>
    </source>
</evidence>
<gene>
    <name evidence="2" type="ORF">V6N12_043266</name>
</gene>
<dbReference type="EMBL" id="JBBPBM010000028">
    <property type="protein sequence ID" value="KAK8537089.1"/>
    <property type="molecule type" value="Genomic_DNA"/>
</dbReference>
<dbReference type="PANTHER" id="PTHR33492:SF9">
    <property type="entry name" value="GB|AAB80672.1"/>
    <property type="match status" value="1"/>
</dbReference>
<feature type="region of interest" description="Disordered" evidence="1">
    <location>
        <begin position="196"/>
        <end position="231"/>
    </location>
</feature>
<organism evidence="2 3">
    <name type="scientific">Hibiscus sabdariffa</name>
    <name type="common">roselle</name>
    <dbReference type="NCBI Taxonomy" id="183260"/>
    <lineage>
        <taxon>Eukaryota</taxon>
        <taxon>Viridiplantae</taxon>
        <taxon>Streptophyta</taxon>
        <taxon>Embryophyta</taxon>
        <taxon>Tracheophyta</taxon>
        <taxon>Spermatophyta</taxon>
        <taxon>Magnoliopsida</taxon>
        <taxon>eudicotyledons</taxon>
        <taxon>Gunneridae</taxon>
        <taxon>Pentapetalae</taxon>
        <taxon>rosids</taxon>
        <taxon>malvids</taxon>
        <taxon>Malvales</taxon>
        <taxon>Malvaceae</taxon>
        <taxon>Malvoideae</taxon>
        <taxon>Hibiscus</taxon>
    </lineage>
</organism>
<name>A0ABR2DDT9_9ROSI</name>
<evidence type="ECO:0000313" key="3">
    <source>
        <dbReference type="Proteomes" id="UP001472677"/>
    </source>
</evidence>
<sequence>MEPSSSPDMRYEYPYLVGHRRDRRAPRKVCVRHAQLPEQYPPSCPVAVSLSSSNSTGVKDKKKDEKIIAEAMELESVGLEEYLGNQKPKRRRKLGVSGLRRRGGSHPLSPIVVNIKWSEKTMFWEPLAAVPVELTEGSTSRELHHLRLSADATSLVQHPSFPRNGASAFCSAFRLSFSLPACSVSCLVSFEMGDAKGDGTRKQTPQQAQHPPSPPKEAPEQSSETKQKHVLQPSAGVVTADGPPFISLPLYVPAFEQQFEPVNPKKTRYNSSTTATGQWKLVTTESSPSPTTNPRIQARVTAGSSSDTVSSPPQSPLPSTTSGGQETNKPEGEQFHQYRKGKYVSPVWKPDEMLWLARAWRVQYLGGGSDASGGSSLRSGVAVQATRGKTRADKDKEVAEFLNKHGIHRDAKTAGTKWDNMLGEFRKVYEWERGGEKEQVGKSYFRLSPYERKLHRLPASFDEEVFEELSQFMGPRMRTSPSRGASAIIPSDDGRGFKALPMPPPFIEELPLSVRTNTKQTTSLLGFDNSLVDVGVGYHSSSSSSKELGRIGKIRMTWEESVTLWAEEGEHHRGRVRLQGSSFLNADELTFFDDAMVASTMEAFEDGPLKGFSVDRFLNGQQVKVFGRRKLSSASASTSGTN</sequence>
<accession>A0ABR2DDT9</accession>
<feature type="compositionally biased region" description="Low complexity" evidence="1">
    <location>
        <begin position="304"/>
        <end position="322"/>
    </location>
</feature>
<reference evidence="2 3" key="1">
    <citation type="journal article" date="2024" name="G3 (Bethesda)">
        <title>Genome assembly of Hibiscus sabdariffa L. provides insights into metabolisms of medicinal natural products.</title>
        <authorList>
            <person name="Kim T."/>
        </authorList>
    </citation>
    <scope>NUCLEOTIDE SEQUENCE [LARGE SCALE GENOMIC DNA]</scope>
    <source>
        <strain evidence="2">TK-2024</strain>
        <tissue evidence="2">Old leaves</tissue>
    </source>
</reference>
<comment type="caution">
    <text evidence="2">The sequence shown here is derived from an EMBL/GenBank/DDBJ whole genome shotgun (WGS) entry which is preliminary data.</text>
</comment>
<dbReference type="PANTHER" id="PTHR33492">
    <property type="entry name" value="OSJNBA0043A12.37 PROTEIN-RELATED"/>
    <property type="match status" value="1"/>
</dbReference>
<feature type="compositionally biased region" description="Low complexity" evidence="1">
    <location>
        <begin position="283"/>
        <end position="294"/>
    </location>
</feature>
<feature type="compositionally biased region" description="Basic and acidic residues" evidence="1">
    <location>
        <begin position="217"/>
        <end position="227"/>
    </location>
</feature>
<feature type="region of interest" description="Disordered" evidence="1">
    <location>
        <begin position="263"/>
        <end position="337"/>
    </location>
</feature>